<reference evidence="1 2" key="1">
    <citation type="journal article" date="2022" name="Plant J.">
        <title>Chromosome-level genome of Camellia lanceoleosa provides a valuable resource for understanding genome evolution and self-incompatibility.</title>
        <authorList>
            <person name="Gong W."/>
            <person name="Xiao S."/>
            <person name="Wang L."/>
            <person name="Liao Z."/>
            <person name="Chang Y."/>
            <person name="Mo W."/>
            <person name="Hu G."/>
            <person name="Li W."/>
            <person name="Zhao G."/>
            <person name="Zhu H."/>
            <person name="Hu X."/>
            <person name="Ji K."/>
            <person name="Xiang X."/>
            <person name="Song Q."/>
            <person name="Yuan D."/>
            <person name="Jin S."/>
            <person name="Zhang L."/>
        </authorList>
    </citation>
    <scope>NUCLEOTIDE SEQUENCE [LARGE SCALE GENOMIC DNA]</scope>
    <source>
        <strain evidence="1">SQ_2022a</strain>
    </source>
</reference>
<dbReference type="EMBL" id="CM045762">
    <property type="protein sequence ID" value="KAI8009681.1"/>
    <property type="molecule type" value="Genomic_DNA"/>
</dbReference>
<organism evidence="1 2">
    <name type="scientific">Camellia lanceoleosa</name>
    <dbReference type="NCBI Taxonomy" id="1840588"/>
    <lineage>
        <taxon>Eukaryota</taxon>
        <taxon>Viridiplantae</taxon>
        <taxon>Streptophyta</taxon>
        <taxon>Embryophyta</taxon>
        <taxon>Tracheophyta</taxon>
        <taxon>Spermatophyta</taxon>
        <taxon>Magnoliopsida</taxon>
        <taxon>eudicotyledons</taxon>
        <taxon>Gunneridae</taxon>
        <taxon>Pentapetalae</taxon>
        <taxon>asterids</taxon>
        <taxon>Ericales</taxon>
        <taxon>Theaceae</taxon>
        <taxon>Camellia</taxon>
    </lineage>
</organism>
<comment type="caution">
    <text evidence="1">The sequence shown here is derived from an EMBL/GenBank/DDBJ whole genome shotgun (WGS) entry which is preliminary data.</text>
</comment>
<accession>A0ACC0HCG5</accession>
<evidence type="ECO:0000313" key="2">
    <source>
        <dbReference type="Proteomes" id="UP001060215"/>
    </source>
</evidence>
<sequence>MVQIVKRKKKGRPSKADLARRSGTAEETAEEREVRRSHRRRSVRYNFDIDDYIEEEDDEEDESRREKKLKLLLKLHSKDDDTESAPSRTRRVEDAPPESSSEYGDKPSKKRKTGGDDDDYGDVDDENGVDDDEDEEVRLAWICEIEVRRRKAESKGANSVPGSQLGPPIGIPLPDKKLLELILDKLQKKDTYGVYAEPVDPEELPDYHEVIEHPMDFATVRKKLGNGSYSTLEQFESDVFLICTNAMQYNLSDTIYHKQALCIQELAKRKFQRLRTETEHDEKELKSEQKTRPNSLAKKPIKPPMSRTAQEPVGSDFSSGATLATAGDFQSCSNATPAGGFERLANVEGPVEGNTSLIDNNVDKAEDLQVRGLLSRSGRKPFVHDENRRATYNISNQPVVRSESIFTTFDGEIKQLVAVGLHADHSYARSLARLLQHLDLLLGKLLPRGLNRHYLQLNCTSDARKDEKTSKFPVPVQEHPISFPTLESKLSSFGAAVTKPTVSLTASAPVPAKEQSVRGVNLEVKQPSFTNTASANYQQKSPRFRNNGPEKKFVKQVELNCPPTSTNQNTREFVADQQIPNGLDVPASHSKESVSRNRNLSKSVPVKQQENNGFVNGGLPNGKVVSNSSERNRTVSSSSDMTYFHHGQEQGLSDPAQLMRMLAENAQKQQKSSNYSPIDNPSVMPLVPSSRRDESNNAAAAAARAWMSIGAGGSTSVAENIITHKNQISVDSLYNPSRELQSQISRFRGEFPVSGMHFQPAKNSFPLQTFATQPVRMGNEAQFQNRPMGSPQLVTADLSRFQVQSPWRGLNPQGQPMQQKRESLPPDLNIGFQPLGSPVGQSSGVPVDSQQPDLALQL</sequence>
<name>A0ACC0HCG5_9ERIC</name>
<dbReference type="Proteomes" id="UP001060215">
    <property type="component" value="Chromosome 5"/>
</dbReference>
<protein>
    <submittedName>
        <fullName evidence="1">Bromodomain and PHD finger-containing protein 3</fullName>
    </submittedName>
</protein>
<keyword evidence="2" id="KW-1185">Reference proteome</keyword>
<evidence type="ECO:0000313" key="1">
    <source>
        <dbReference type="EMBL" id="KAI8009681.1"/>
    </source>
</evidence>
<gene>
    <name evidence="1" type="ORF">LOK49_LG06G00461</name>
</gene>
<proteinExistence type="predicted"/>